<comment type="caution">
    <text evidence="2">The sequence shown here is derived from an EMBL/GenBank/DDBJ whole genome shotgun (WGS) entry which is preliminary data.</text>
</comment>
<sequence length="85" mass="9721">MTIEQAIREIVRKEISAAPSKKHETLSHDPLQLLSVRRVAEVLETSIDYVYDIIRAGELPTVELGHGRPKMRVRRRDLESFIAGK</sequence>
<evidence type="ECO:0000313" key="2">
    <source>
        <dbReference type="EMBL" id="RFA13937.1"/>
    </source>
</evidence>
<dbReference type="NCBIfam" id="TIGR01764">
    <property type="entry name" value="excise"/>
    <property type="match status" value="1"/>
</dbReference>
<gene>
    <name evidence="2" type="ORF">B7R22_09880</name>
</gene>
<dbReference type="AlphaFoldDB" id="A0A3E0VYP5"/>
<reference evidence="2 3" key="1">
    <citation type="submission" date="2017-04" db="EMBL/GenBank/DDBJ databases">
        <title>Comparative genome analysis of Subtercola boreus.</title>
        <authorList>
            <person name="Cho Y.-J."/>
            <person name="Cho A."/>
            <person name="Kim O.-S."/>
            <person name="Lee J.-I."/>
        </authorList>
    </citation>
    <scope>NUCLEOTIDE SEQUENCE [LARGE SCALE GENOMIC DNA]</scope>
    <source>
        <strain evidence="2 3">P27479</strain>
    </source>
</reference>
<dbReference type="Pfam" id="PF12728">
    <property type="entry name" value="HTH_17"/>
    <property type="match status" value="1"/>
</dbReference>
<dbReference type="Proteomes" id="UP000256541">
    <property type="component" value="Unassembled WGS sequence"/>
</dbReference>
<evidence type="ECO:0000259" key="1">
    <source>
        <dbReference type="Pfam" id="PF12728"/>
    </source>
</evidence>
<proteinExistence type="predicted"/>
<evidence type="ECO:0000313" key="3">
    <source>
        <dbReference type="Proteomes" id="UP000256541"/>
    </source>
</evidence>
<dbReference type="InterPro" id="IPR041657">
    <property type="entry name" value="HTH_17"/>
</dbReference>
<organism evidence="2 3">
    <name type="scientific">Subtercola boreus</name>
    <dbReference type="NCBI Taxonomy" id="120213"/>
    <lineage>
        <taxon>Bacteria</taxon>
        <taxon>Bacillati</taxon>
        <taxon>Actinomycetota</taxon>
        <taxon>Actinomycetes</taxon>
        <taxon>Micrococcales</taxon>
        <taxon>Microbacteriaceae</taxon>
        <taxon>Subtercola</taxon>
    </lineage>
</organism>
<feature type="domain" description="Helix-turn-helix" evidence="1">
    <location>
        <begin position="33"/>
        <end position="84"/>
    </location>
</feature>
<name>A0A3E0VYP5_9MICO</name>
<dbReference type="GO" id="GO:0003677">
    <property type="term" value="F:DNA binding"/>
    <property type="evidence" value="ECO:0007669"/>
    <property type="project" value="InterPro"/>
</dbReference>
<dbReference type="OrthoDB" id="5081655at2"/>
<dbReference type="InterPro" id="IPR010093">
    <property type="entry name" value="SinI_DNA-bd"/>
</dbReference>
<dbReference type="RefSeq" id="WP_116411598.1">
    <property type="nucleotide sequence ID" value="NZ_NBXB01000029.1"/>
</dbReference>
<protein>
    <recommendedName>
        <fullName evidence="1">Helix-turn-helix domain-containing protein</fullName>
    </recommendedName>
</protein>
<accession>A0A3E0VYP5</accession>
<dbReference type="EMBL" id="NBXB01000029">
    <property type="protein sequence ID" value="RFA13937.1"/>
    <property type="molecule type" value="Genomic_DNA"/>
</dbReference>